<organism evidence="1 2">
    <name type="scientific">Pleurodeles waltl</name>
    <name type="common">Iberian ribbed newt</name>
    <dbReference type="NCBI Taxonomy" id="8319"/>
    <lineage>
        <taxon>Eukaryota</taxon>
        <taxon>Metazoa</taxon>
        <taxon>Chordata</taxon>
        <taxon>Craniata</taxon>
        <taxon>Vertebrata</taxon>
        <taxon>Euteleostomi</taxon>
        <taxon>Amphibia</taxon>
        <taxon>Batrachia</taxon>
        <taxon>Caudata</taxon>
        <taxon>Salamandroidea</taxon>
        <taxon>Salamandridae</taxon>
        <taxon>Pleurodelinae</taxon>
        <taxon>Pleurodeles</taxon>
    </lineage>
</organism>
<proteinExistence type="predicted"/>
<comment type="caution">
    <text evidence="1">The sequence shown here is derived from an EMBL/GenBank/DDBJ whole genome shotgun (WGS) entry which is preliminary data.</text>
</comment>
<gene>
    <name evidence="1" type="ORF">NDU88_003016</name>
</gene>
<name>A0AAV7NPS2_PLEWA</name>
<sequence length="70" mass="7593">MGPRPQKEKVKGACGFCHHREQTLDSGVLYKTPDDEVAAHFNCMVRARGALCIVPDIPCLSGAVPASQHF</sequence>
<evidence type="ECO:0000313" key="2">
    <source>
        <dbReference type="Proteomes" id="UP001066276"/>
    </source>
</evidence>
<reference evidence="1" key="1">
    <citation type="journal article" date="2022" name="bioRxiv">
        <title>Sequencing and chromosome-scale assembly of the giantPleurodeles waltlgenome.</title>
        <authorList>
            <person name="Brown T."/>
            <person name="Elewa A."/>
            <person name="Iarovenko S."/>
            <person name="Subramanian E."/>
            <person name="Araus A.J."/>
            <person name="Petzold A."/>
            <person name="Susuki M."/>
            <person name="Suzuki K.-i.T."/>
            <person name="Hayashi T."/>
            <person name="Toyoda A."/>
            <person name="Oliveira C."/>
            <person name="Osipova E."/>
            <person name="Leigh N.D."/>
            <person name="Simon A."/>
            <person name="Yun M.H."/>
        </authorList>
    </citation>
    <scope>NUCLEOTIDE SEQUENCE</scope>
    <source>
        <strain evidence="1">20211129_DDA</strain>
        <tissue evidence="1">Liver</tissue>
    </source>
</reference>
<dbReference type="Proteomes" id="UP001066276">
    <property type="component" value="Chromosome 8"/>
</dbReference>
<dbReference type="AlphaFoldDB" id="A0AAV7NPS2"/>
<dbReference type="EMBL" id="JANPWB010000012">
    <property type="protein sequence ID" value="KAJ1114785.1"/>
    <property type="molecule type" value="Genomic_DNA"/>
</dbReference>
<evidence type="ECO:0000313" key="1">
    <source>
        <dbReference type="EMBL" id="KAJ1114785.1"/>
    </source>
</evidence>
<protein>
    <submittedName>
        <fullName evidence="1">Uncharacterized protein</fullName>
    </submittedName>
</protein>
<accession>A0AAV7NPS2</accession>
<keyword evidence="2" id="KW-1185">Reference proteome</keyword>